<dbReference type="EMBL" id="VOSB01000055">
    <property type="protein sequence ID" value="TXE14899.1"/>
    <property type="molecule type" value="Genomic_DNA"/>
</dbReference>
<dbReference type="AlphaFoldDB" id="A0A5C7B533"/>
<sequence length="339" mass="41171">MTLRKETLSHYNQIEGYEKKYDPIGKLLFEHKYSPITGNDKTKFIYDQNEKVIQEITQKHDYSGNISILSKDYKYNENTTIISHSNVRSRNSFDDFGNKEKNWNETNEVFKIETFKYDDDLLLFKHTKNLKTGIEITDEYRYDSKKNQTDYIKNGTVIFNKEFNYENGHLISMKEYKYSEGRKFLAFSESYNYDNDGNITKLEKSGLYNSIMRVYNIIEYNKEENFSTEVYKGYYYYDEFLGYYNYESMLKENKDDFQLNYLLPTTFDDREFEICVFKKFDSRNDLIESYHFSMENEKKTHRNFFVHEYMGGKTIEFELCLTMDENDNLKKNYIKRYYY</sequence>
<evidence type="ECO:0000313" key="1">
    <source>
        <dbReference type="EMBL" id="TXE14899.1"/>
    </source>
</evidence>
<keyword evidence="2" id="KW-1185">Reference proteome</keyword>
<protein>
    <submittedName>
        <fullName evidence="1">Uncharacterized protein</fullName>
    </submittedName>
</protein>
<gene>
    <name evidence="1" type="ORF">ES692_17705</name>
</gene>
<accession>A0A5C7B533</accession>
<proteinExistence type="predicted"/>
<dbReference type="Proteomes" id="UP000321938">
    <property type="component" value="Unassembled WGS sequence"/>
</dbReference>
<name>A0A5C7B533_9FLAO</name>
<organism evidence="1 2">
    <name type="scientific">Psychroserpens burtonensis</name>
    <dbReference type="NCBI Taxonomy" id="49278"/>
    <lineage>
        <taxon>Bacteria</taxon>
        <taxon>Pseudomonadati</taxon>
        <taxon>Bacteroidota</taxon>
        <taxon>Flavobacteriia</taxon>
        <taxon>Flavobacteriales</taxon>
        <taxon>Flavobacteriaceae</taxon>
        <taxon>Psychroserpens</taxon>
    </lineage>
</organism>
<dbReference type="RefSeq" id="WP_028872754.1">
    <property type="nucleotide sequence ID" value="NZ_VOSB01000055.1"/>
</dbReference>
<comment type="caution">
    <text evidence="1">The sequence shown here is derived from an EMBL/GenBank/DDBJ whole genome shotgun (WGS) entry which is preliminary data.</text>
</comment>
<evidence type="ECO:0000313" key="2">
    <source>
        <dbReference type="Proteomes" id="UP000321938"/>
    </source>
</evidence>
<reference evidence="1 2" key="1">
    <citation type="submission" date="2019-08" db="EMBL/GenBank/DDBJ databases">
        <title>Genome of Psychroserpens burtonensis ACAM 167.</title>
        <authorList>
            <person name="Bowman J.P."/>
        </authorList>
    </citation>
    <scope>NUCLEOTIDE SEQUENCE [LARGE SCALE GENOMIC DNA]</scope>
    <source>
        <strain evidence="1 2">ACAM 167</strain>
    </source>
</reference>
<dbReference type="Gene3D" id="2.180.10.10">
    <property type="entry name" value="RHS repeat-associated core"/>
    <property type="match status" value="1"/>
</dbReference>